<evidence type="ECO:0000313" key="3">
    <source>
        <dbReference type="EMBL" id="EQB02096.1"/>
    </source>
</evidence>
<dbReference type="PANTHER" id="PTHR43236:SF1">
    <property type="entry name" value="BLL7220 PROTEIN"/>
    <property type="match status" value="1"/>
</dbReference>
<dbReference type="PANTHER" id="PTHR43236">
    <property type="entry name" value="ANTITOXIN HIGA1"/>
    <property type="match status" value="1"/>
</dbReference>
<gene>
    <name evidence="3" type="ORF">L485_08780</name>
</gene>
<reference evidence="3 4" key="1">
    <citation type="journal article" date="2013" name="Genome Announc.">
        <title>Draft Genome Sequence of a Hexachlorocyclohexane-Degrading Bacterium, Sphingobium baderi Strain LL03T.</title>
        <authorList>
            <person name="Kaur J."/>
            <person name="Verma H."/>
            <person name="Tripathi C."/>
            <person name="Khurana J.P."/>
            <person name="Lal R."/>
        </authorList>
    </citation>
    <scope>NUCLEOTIDE SEQUENCE [LARGE SCALE GENOMIC DNA]</scope>
    <source>
        <strain evidence="3 4">LL03</strain>
    </source>
</reference>
<proteinExistence type="inferred from homology"/>
<evidence type="ECO:0000313" key="4">
    <source>
        <dbReference type="Proteomes" id="UP000015524"/>
    </source>
</evidence>
<dbReference type="SUPFAM" id="SSF47413">
    <property type="entry name" value="lambda repressor-like DNA-binding domains"/>
    <property type="match status" value="1"/>
</dbReference>
<dbReference type="CDD" id="cd00093">
    <property type="entry name" value="HTH_XRE"/>
    <property type="match status" value="1"/>
</dbReference>
<dbReference type="Pfam" id="PF01381">
    <property type="entry name" value="HTH_3"/>
    <property type="match status" value="1"/>
</dbReference>
<dbReference type="PROSITE" id="PS50943">
    <property type="entry name" value="HTH_CROC1"/>
    <property type="match status" value="1"/>
</dbReference>
<evidence type="ECO:0000259" key="2">
    <source>
        <dbReference type="PROSITE" id="PS50943"/>
    </source>
</evidence>
<feature type="domain" description="HTH cro/C1-type" evidence="2">
    <location>
        <begin position="36"/>
        <end position="92"/>
    </location>
</feature>
<dbReference type="PATRIC" id="fig|1114964.3.peg.1711"/>
<dbReference type="RefSeq" id="WP_021244672.1">
    <property type="nucleotide sequence ID" value="NZ_ATIB01000050.1"/>
</dbReference>
<comment type="similarity">
    <text evidence="1">Belongs to the short-chain fatty acyl-CoA assimilation regulator (ScfR) family.</text>
</comment>
<evidence type="ECO:0000256" key="1">
    <source>
        <dbReference type="ARBA" id="ARBA00007227"/>
    </source>
</evidence>
<organism evidence="3 4">
    <name type="scientific">Sphingobium baderi LL03</name>
    <dbReference type="NCBI Taxonomy" id="1114964"/>
    <lineage>
        <taxon>Bacteria</taxon>
        <taxon>Pseudomonadati</taxon>
        <taxon>Pseudomonadota</taxon>
        <taxon>Alphaproteobacteria</taxon>
        <taxon>Sphingomonadales</taxon>
        <taxon>Sphingomonadaceae</taxon>
        <taxon>Sphingobium</taxon>
    </lineage>
</organism>
<dbReference type="InterPro" id="IPR010359">
    <property type="entry name" value="IrrE_HExxH"/>
</dbReference>
<dbReference type="Pfam" id="PF06114">
    <property type="entry name" value="Peptidase_M78"/>
    <property type="match status" value="1"/>
</dbReference>
<dbReference type="AlphaFoldDB" id="T0GEA0"/>
<dbReference type="InterPro" id="IPR052345">
    <property type="entry name" value="Rad_response_metalloprotease"/>
</dbReference>
<comment type="caution">
    <text evidence="3">The sequence shown here is derived from an EMBL/GenBank/DDBJ whole genome shotgun (WGS) entry which is preliminary data.</text>
</comment>
<dbReference type="Gene3D" id="1.10.260.40">
    <property type="entry name" value="lambda repressor-like DNA-binding domains"/>
    <property type="match status" value="1"/>
</dbReference>
<sequence>MAHFKRFQFTKFNLYRIYGNRPAGSMKETIMIGNKLKVARSASGLSLRALADAMDGVVSAQAIGKYERNEDMPSSRVLIALARALAVSEEYLLSEGELSLEGVDFRKKVGTSSREEAMLEARAIHMLERYLAVEDMLQMRSVEWEQPRSAPHPVADIRDAEDAARSVRDDWGLGNDPIPHLAELLEERGIKVLSLDLDDVDGLAAKVRRKGSDAARVIVIKQSSWSERKRFNLAHELGHMVIAPSGGVNEEKAAHRFAGAFLMPADVLRAEVGAHRSSISIGELVALKKLFGVSIQALAYRCKDLGIINQAACARLFKVFAERGWRTAPFEEPESMRPELEEPRRFERLCYRALAEGVIGESRAAELLGISVRELDRRLDQVAA</sequence>
<dbReference type="SMART" id="SM00530">
    <property type="entry name" value="HTH_XRE"/>
    <property type="match status" value="1"/>
</dbReference>
<dbReference type="InterPro" id="IPR010982">
    <property type="entry name" value="Lambda_DNA-bd_dom_sf"/>
</dbReference>
<dbReference type="GO" id="GO:0003677">
    <property type="term" value="F:DNA binding"/>
    <property type="evidence" value="ECO:0007669"/>
    <property type="project" value="InterPro"/>
</dbReference>
<name>T0GEA0_9SPHN</name>
<dbReference type="eggNOG" id="COG2856">
    <property type="taxonomic scope" value="Bacteria"/>
</dbReference>
<dbReference type="InterPro" id="IPR001387">
    <property type="entry name" value="Cro/C1-type_HTH"/>
</dbReference>
<dbReference type="EMBL" id="ATIB01000050">
    <property type="protein sequence ID" value="EQB02096.1"/>
    <property type="molecule type" value="Genomic_DNA"/>
</dbReference>
<dbReference type="eggNOG" id="COG1396">
    <property type="taxonomic scope" value="Bacteria"/>
</dbReference>
<dbReference type="Gene3D" id="1.10.10.2910">
    <property type="match status" value="1"/>
</dbReference>
<accession>T0GEA0</accession>
<keyword evidence="4" id="KW-1185">Reference proteome</keyword>
<dbReference type="Proteomes" id="UP000015524">
    <property type="component" value="Unassembled WGS sequence"/>
</dbReference>
<protein>
    <submittedName>
        <fullName evidence="3">Transcriptional regulator</fullName>
    </submittedName>
</protein>